<evidence type="ECO:0000256" key="3">
    <source>
        <dbReference type="ARBA" id="ARBA00022553"/>
    </source>
</evidence>
<dbReference type="GO" id="GO:0051959">
    <property type="term" value="F:dynein light intermediate chain binding"/>
    <property type="evidence" value="ECO:0007669"/>
    <property type="project" value="InterPro"/>
</dbReference>
<dbReference type="Gene3D" id="2.30.30.380">
    <property type="entry name" value="Zn-finger domain of Sec23/24"/>
    <property type="match status" value="1"/>
</dbReference>
<dbReference type="InterPro" id="IPR024317">
    <property type="entry name" value="Dynein_heavy_chain_D4_dom"/>
</dbReference>
<feature type="compositionally biased region" description="Polar residues" evidence="15">
    <location>
        <begin position="389"/>
        <end position="399"/>
    </location>
</feature>
<keyword evidence="3" id="KW-0597">Phosphoprotein</keyword>
<dbReference type="Gene3D" id="1.20.920.20">
    <property type="match status" value="1"/>
</dbReference>
<sequence>MTLRKGEFWTCPQCTLRNPIGIHACQVCKAQNKTSSPLLLDVPNKNVPAPRSPSPRHGSSRPKHFQGVSGSGCSSAGQKQQKPVTRRHSSGATACRALARPKVSVTTSDAKTPSSSSSLDLAVDNSQKSWQCIHCTFENRTASPACEMCHSARRRGPVSASPCGSSPCAGGGPNQDGGGSSKAQKRAPCESVPLQPSSLPSEDELDKDLIWAQLLSSRQARYLMGASCGGGNMKVDEEEYQTKGLRPRHAYSVLDVRDLNGGIRLLRLRNPWGHYSWKGDWSDDSAIWTPQLREVLMPHGASDGVFWISFEDVLKNSEKSQRSQLDLCVVVFRTRSPVNPSVGRLVEHSKRQILGGNSLFTEEASVSEPTKQIHLTPGQNGGLTLPRRSPSQAPSNTSKLNDKSSRNTSKIKKAATDRAMAYFLHCFALGWHGPQLWGRVHNYWRLVATKFIFTRVLSVLITFARLISVFVLIVSRILKIVLVPTNSSVTATIDAPIHECWVDLASEIVGSTNSERTYGRKLRERNSSHLQDFFAAVPVPLYHSLIQIVDAEFVMTWRYSFYFRITSSVCVPSWRIFCMNWKKNSRIQFFIQLKHPPSSALCEKWKEITMKLTSLYWPHYAINPWTREPFIPEYSNGFMNRLNQLIMELRRFDMLLQLPNVLSTLSPERQNFLEQLHYNVSSSYSPSFAEAAGTVTRNLEVSRLIFPIEDARKNWSKLEIFSNFGKDALNDLMGYGDFLADVDEVESLIMAPVSDFIKRNDVWQRTMSEIRTIVEEVEEKILRMAPEMINNETLLRNWTRESVRSVADTTAALAQARTSLKNFDVLLQQQAINAEATSEIGVIQALTELDAWELEAKFTTFEHTDHKGETVVLIKDVKGILSKEWLTNLSDQVRATLKALLVGCISKPDPSKYPAQILCLAERINFTQSAEDAIRGKSLAQYHEALLVSLNSDAGIFITLNPAGKGYGGRQKLPENLKQLFRPVLMSKPDDAEITQVLLHCEGFTKADEISQKIVTLFEQSKSYWGKLIWTLVNGRMGYSLTLLKVFITKQQFSAPQTPNLSRARSSAPQQVFHDLLAKVEFILQQPGGSILFPSKPGSGKKTALQIVGQRLNFSLYPFKLNASYTISNFQNDLKTVIQFAGVNGENVVLLLEDFQIVEPAFLNMVSCLISHGEVFGLYTADELEAFSAQLKPSMDREQYEDSCISYLRKRVQSNIHLVLIYEYDNVSFLEWFRSDPSLSKICHTIYSNEFSSDTMFAIPEAILKKNINQAAGQINELETALANVDDTVAELKNQLSSSTKEAAEIEVRLANAEKTISAAEGLVLKLNDEFTVWNIQVRRIENFPSRIENFPNRNEKFPFNKSIVNQENLVSAICKILQETHKTDYPSGRHHPG</sequence>
<dbReference type="EMBL" id="CADCXU010001229">
    <property type="protein sequence ID" value="CAA9993802.1"/>
    <property type="molecule type" value="Genomic_DNA"/>
</dbReference>
<dbReference type="Pfam" id="PF00648">
    <property type="entry name" value="Peptidase_C2"/>
    <property type="match status" value="1"/>
</dbReference>
<evidence type="ECO:0000256" key="2">
    <source>
        <dbReference type="ARBA" id="ARBA00008887"/>
    </source>
</evidence>
<evidence type="ECO:0000256" key="1">
    <source>
        <dbReference type="ARBA" id="ARBA00007623"/>
    </source>
</evidence>
<dbReference type="InterPro" id="IPR001300">
    <property type="entry name" value="Peptidase_C2_calpain_cat"/>
</dbReference>
<protein>
    <recommendedName>
        <fullName evidence="20">Calpain catalytic domain-containing protein</fullName>
    </recommendedName>
</protein>
<evidence type="ECO:0000256" key="5">
    <source>
        <dbReference type="ARBA" id="ARBA00022723"/>
    </source>
</evidence>
<evidence type="ECO:0000256" key="4">
    <source>
        <dbReference type="ARBA" id="ARBA00022670"/>
    </source>
</evidence>
<organism evidence="18 19">
    <name type="scientific">Nesidiocoris tenuis</name>
    <dbReference type="NCBI Taxonomy" id="355587"/>
    <lineage>
        <taxon>Eukaryota</taxon>
        <taxon>Metazoa</taxon>
        <taxon>Ecdysozoa</taxon>
        <taxon>Arthropoda</taxon>
        <taxon>Hexapoda</taxon>
        <taxon>Insecta</taxon>
        <taxon>Pterygota</taxon>
        <taxon>Neoptera</taxon>
        <taxon>Paraneoptera</taxon>
        <taxon>Hemiptera</taxon>
        <taxon>Heteroptera</taxon>
        <taxon>Panheteroptera</taxon>
        <taxon>Cimicomorpha</taxon>
        <taxon>Miridae</taxon>
        <taxon>Dicyphina</taxon>
        <taxon>Nesidiocoris</taxon>
    </lineage>
</organism>
<dbReference type="GO" id="GO:0004198">
    <property type="term" value="F:calcium-dependent cysteine-type endopeptidase activity"/>
    <property type="evidence" value="ECO:0007669"/>
    <property type="project" value="InterPro"/>
</dbReference>
<dbReference type="PANTHER" id="PTHR45703">
    <property type="entry name" value="DYNEIN HEAVY CHAIN"/>
    <property type="match status" value="1"/>
</dbReference>
<feature type="coiled-coil region" evidence="14">
    <location>
        <begin position="1261"/>
        <end position="1330"/>
    </location>
</feature>
<dbReference type="InterPro" id="IPR038765">
    <property type="entry name" value="Papain-like_cys_pep_sf"/>
</dbReference>
<dbReference type="SUPFAM" id="SSF52540">
    <property type="entry name" value="P-loop containing nucleoside triphosphate hydrolases"/>
    <property type="match status" value="1"/>
</dbReference>
<feature type="compositionally biased region" description="Gly residues" evidence="15">
    <location>
        <begin position="169"/>
        <end position="180"/>
    </location>
</feature>
<dbReference type="Pfam" id="PF12774">
    <property type="entry name" value="AAA_6"/>
    <property type="match status" value="1"/>
</dbReference>
<feature type="region of interest" description="Disordered" evidence="15">
    <location>
        <begin position="159"/>
        <end position="201"/>
    </location>
</feature>
<dbReference type="InterPro" id="IPR027417">
    <property type="entry name" value="P-loop_NTPase"/>
</dbReference>
<evidence type="ECO:0000256" key="15">
    <source>
        <dbReference type="SAM" id="MobiDB-lite"/>
    </source>
</evidence>
<dbReference type="GO" id="GO:0006508">
    <property type="term" value="P:proteolysis"/>
    <property type="evidence" value="ECO:0007669"/>
    <property type="project" value="UniProtKB-KW"/>
</dbReference>
<keyword evidence="11 14" id="KW-0175">Coiled coil</keyword>
<proteinExistence type="inferred from homology"/>
<comment type="caution">
    <text evidence="12">Lacks conserved residue(s) required for the propagation of feature annotation.</text>
</comment>
<evidence type="ECO:0000256" key="7">
    <source>
        <dbReference type="ARBA" id="ARBA00022771"/>
    </source>
</evidence>
<dbReference type="GO" id="GO:0045505">
    <property type="term" value="F:dynein intermediate chain binding"/>
    <property type="evidence" value="ECO:0007669"/>
    <property type="project" value="InterPro"/>
</dbReference>
<dbReference type="SUPFAM" id="SSF90209">
    <property type="entry name" value="Ran binding protein zinc finger-like"/>
    <property type="match status" value="1"/>
</dbReference>
<feature type="compositionally biased region" description="Polar residues" evidence="15">
    <location>
        <begin position="71"/>
        <end position="83"/>
    </location>
</feature>
<dbReference type="Gene3D" id="3.90.70.10">
    <property type="entry name" value="Cysteine proteinases"/>
    <property type="match status" value="1"/>
</dbReference>
<evidence type="ECO:0000313" key="19">
    <source>
        <dbReference type="Proteomes" id="UP000479000"/>
    </source>
</evidence>
<dbReference type="Pfam" id="PF00641">
    <property type="entry name" value="Zn_ribbon_RanBP"/>
    <property type="match status" value="1"/>
</dbReference>
<feature type="domain" description="RanBP2-type" evidence="16">
    <location>
        <begin position="4"/>
        <end position="34"/>
    </location>
</feature>
<keyword evidence="19" id="KW-1185">Reference proteome</keyword>
<evidence type="ECO:0000256" key="6">
    <source>
        <dbReference type="ARBA" id="ARBA00022737"/>
    </source>
</evidence>
<dbReference type="PROSITE" id="PS01358">
    <property type="entry name" value="ZF_RANBP2_1"/>
    <property type="match status" value="2"/>
</dbReference>
<dbReference type="SMART" id="SM00230">
    <property type="entry name" value="CysPc"/>
    <property type="match status" value="1"/>
</dbReference>
<dbReference type="PANTHER" id="PTHR45703:SF22">
    <property type="entry name" value="DYNEIN CYTOPLASMIC 2 HEAVY CHAIN 1"/>
    <property type="match status" value="1"/>
</dbReference>
<dbReference type="GO" id="GO:0005524">
    <property type="term" value="F:ATP binding"/>
    <property type="evidence" value="ECO:0007669"/>
    <property type="project" value="InterPro"/>
</dbReference>
<feature type="compositionally biased region" description="Low complexity" evidence="15">
    <location>
        <begin position="159"/>
        <end position="168"/>
    </location>
</feature>
<evidence type="ECO:0000313" key="18">
    <source>
        <dbReference type="EMBL" id="CAA9993802.1"/>
    </source>
</evidence>
<feature type="domain" description="Calpain catalytic" evidence="17">
    <location>
        <begin position="187"/>
        <end position="326"/>
    </location>
</feature>
<evidence type="ECO:0008006" key="20">
    <source>
        <dbReference type="Google" id="ProtNLM"/>
    </source>
</evidence>
<evidence type="ECO:0000256" key="10">
    <source>
        <dbReference type="ARBA" id="ARBA00022833"/>
    </source>
</evidence>
<dbReference type="GO" id="GO:0030286">
    <property type="term" value="C:dynein complex"/>
    <property type="evidence" value="ECO:0007669"/>
    <property type="project" value="InterPro"/>
</dbReference>
<comment type="similarity">
    <text evidence="1">Belongs to the peptidase C2 family.</text>
</comment>
<evidence type="ECO:0000259" key="16">
    <source>
        <dbReference type="PROSITE" id="PS50199"/>
    </source>
</evidence>
<comment type="similarity">
    <text evidence="2">Belongs to the dynein heavy chain family.</text>
</comment>
<name>A0A6H5FWE8_9HEMI</name>
<dbReference type="Pfam" id="PF12780">
    <property type="entry name" value="AAA_8"/>
    <property type="match status" value="1"/>
</dbReference>
<evidence type="ECO:0000256" key="8">
    <source>
        <dbReference type="ARBA" id="ARBA00022801"/>
    </source>
</evidence>
<evidence type="ECO:0000259" key="17">
    <source>
        <dbReference type="PROSITE" id="PS50203"/>
    </source>
</evidence>
<gene>
    <name evidence="18" type="ORF">NTEN_LOCUS684</name>
</gene>
<keyword evidence="5" id="KW-0479">Metal-binding</keyword>
<keyword evidence="10" id="KW-0862">Zinc</keyword>
<dbReference type="Gene3D" id="3.40.50.300">
    <property type="entry name" value="P-loop containing nucleotide triphosphate hydrolases"/>
    <property type="match status" value="2"/>
</dbReference>
<evidence type="ECO:0000256" key="11">
    <source>
        <dbReference type="ARBA" id="ARBA00023054"/>
    </source>
</evidence>
<feature type="region of interest" description="Disordered" evidence="15">
    <location>
        <begin position="38"/>
        <end position="121"/>
    </location>
</feature>
<dbReference type="PROSITE" id="PS50203">
    <property type="entry name" value="CALPAIN_CAT"/>
    <property type="match status" value="1"/>
</dbReference>
<dbReference type="InterPro" id="IPR001876">
    <property type="entry name" value="Znf_RanBP2"/>
</dbReference>
<dbReference type="GO" id="GO:0008270">
    <property type="term" value="F:zinc ion binding"/>
    <property type="evidence" value="ECO:0007669"/>
    <property type="project" value="UniProtKB-KW"/>
</dbReference>
<feature type="domain" description="RanBP2-type" evidence="16">
    <location>
        <begin position="126"/>
        <end position="155"/>
    </location>
</feature>
<keyword evidence="6" id="KW-0677">Repeat</keyword>
<evidence type="ECO:0000256" key="9">
    <source>
        <dbReference type="ARBA" id="ARBA00022807"/>
    </source>
</evidence>
<feature type="region of interest" description="Disordered" evidence="15">
    <location>
        <begin position="366"/>
        <end position="409"/>
    </location>
</feature>
<evidence type="ECO:0000256" key="12">
    <source>
        <dbReference type="PROSITE-ProRule" id="PRU00239"/>
    </source>
</evidence>
<evidence type="ECO:0000256" key="13">
    <source>
        <dbReference type="PROSITE-ProRule" id="PRU00322"/>
    </source>
</evidence>
<evidence type="ECO:0000256" key="14">
    <source>
        <dbReference type="SAM" id="Coils"/>
    </source>
</evidence>
<dbReference type="SUPFAM" id="SSF54001">
    <property type="entry name" value="Cysteine proteinases"/>
    <property type="match status" value="1"/>
</dbReference>
<feature type="compositionally biased region" description="Polar residues" evidence="15">
    <location>
        <begin position="104"/>
        <end position="113"/>
    </location>
</feature>
<dbReference type="InterPro" id="IPR035699">
    <property type="entry name" value="AAA_6"/>
</dbReference>
<keyword evidence="8" id="KW-0378">Hydrolase</keyword>
<keyword evidence="7 13" id="KW-0863">Zinc-finger</keyword>
<dbReference type="GO" id="GO:0007018">
    <property type="term" value="P:microtubule-based movement"/>
    <property type="evidence" value="ECO:0007669"/>
    <property type="project" value="InterPro"/>
</dbReference>
<keyword evidence="9" id="KW-0788">Thiol protease</keyword>
<keyword evidence="4" id="KW-0645">Protease</keyword>
<dbReference type="Proteomes" id="UP000479000">
    <property type="component" value="Unassembled WGS sequence"/>
</dbReference>
<dbReference type="FunFam" id="3.90.70.10:FF:000010">
    <property type="entry name" value="Calpain 15"/>
    <property type="match status" value="1"/>
</dbReference>
<accession>A0A6H5FWE8</accession>
<dbReference type="OrthoDB" id="424753at2759"/>
<dbReference type="PROSITE" id="PS50199">
    <property type="entry name" value="ZF_RANBP2_2"/>
    <property type="match status" value="2"/>
</dbReference>
<dbReference type="InterPro" id="IPR036443">
    <property type="entry name" value="Znf_RanBP2_sf"/>
</dbReference>
<dbReference type="SMART" id="SM00547">
    <property type="entry name" value="ZnF_RBZ"/>
    <property type="match status" value="2"/>
</dbReference>
<reference evidence="18 19" key="1">
    <citation type="submission" date="2020-02" db="EMBL/GenBank/DDBJ databases">
        <authorList>
            <person name="Ferguson B K."/>
        </authorList>
    </citation>
    <scope>NUCLEOTIDE SEQUENCE [LARGE SCALE GENOMIC DNA]</scope>
</reference>
<dbReference type="InterPro" id="IPR026983">
    <property type="entry name" value="DHC"/>
</dbReference>